<dbReference type="EMBL" id="SZYD01000017">
    <property type="protein sequence ID" value="KAD3068265.1"/>
    <property type="molecule type" value="Genomic_DNA"/>
</dbReference>
<proteinExistence type="predicted"/>
<protein>
    <submittedName>
        <fullName evidence="1">Uncharacterized protein</fullName>
    </submittedName>
</protein>
<sequence>MEDEDYLGFFHWNEIIKNWEITSAFMALSILKDEVIRVEARQTPPPTVLAVPAAPISSASTTPNPPLISPSLIVAEDGDAINTSEVEVAVAADQVDTKDINGPRFFHWNEIIKNWEITSAFIVVLEVD</sequence>
<dbReference type="AlphaFoldDB" id="A0A5N6M2Y0"/>
<comment type="caution">
    <text evidence="1">The sequence shown here is derived from an EMBL/GenBank/DDBJ whole genome shotgun (WGS) entry which is preliminary data.</text>
</comment>
<organism evidence="1 2">
    <name type="scientific">Mikania micrantha</name>
    <name type="common">bitter vine</name>
    <dbReference type="NCBI Taxonomy" id="192012"/>
    <lineage>
        <taxon>Eukaryota</taxon>
        <taxon>Viridiplantae</taxon>
        <taxon>Streptophyta</taxon>
        <taxon>Embryophyta</taxon>
        <taxon>Tracheophyta</taxon>
        <taxon>Spermatophyta</taxon>
        <taxon>Magnoliopsida</taxon>
        <taxon>eudicotyledons</taxon>
        <taxon>Gunneridae</taxon>
        <taxon>Pentapetalae</taxon>
        <taxon>asterids</taxon>
        <taxon>campanulids</taxon>
        <taxon>Asterales</taxon>
        <taxon>Asteraceae</taxon>
        <taxon>Asteroideae</taxon>
        <taxon>Heliantheae alliance</taxon>
        <taxon>Eupatorieae</taxon>
        <taxon>Mikania</taxon>
    </lineage>
</organism>
<name>A0A5N6M2Y0_9ASTR</name>
<reference evidence="1 2" key="1">
    <citation type="submission" date="2019-05" db="EMBL/GenBank/DDBJ databases">
        <title>Mikania micrantha, genome provides insights into the molecular mechanism of rapid growth.</title>
        <authorList>
            <person name="Liu B."/>
        </authorList>
    </citation>
    <scope>NUCLEOTIDE SEQUENCE [LARGE SCALE GENOMIC DNA]</scope>
    <source>
        <strain evidence="1">NLD-2019</strain>
        <tissue evidence="1">Leaf</tissue>
    </source>
</reference>
<evidence type="ECO:0000313" key="2">
    <source>
        <dbReference type="Proteomes" id="UP000326396"/>
    </source>
</evidence>
<dbReference type="Proteomes" id="UP000326396">
    <property type="component" value="Linkage Group LG7"/>
</dbReference>
<gene>
    <name evidence="1" type="ORF">E3N88_36145</name>
</gene>
<evidence type="ECO:0000313" key="1">
    <source>
        <dbReference type="EMBL" id="KAD3068265.1"/>
    </source>
</evidence>
<accession>A0A5N6M2Y0</accession>
<keyword evidence="2" id="KW-1185">Reference proteome</keyword>